<dbReference type="EMBL" id="JANBUN010000197">
    <property type="protein sequence ID" value="KAJ2805927.1"/>
    <property type="molecule type" value="Genomic_DNA"/>
</dbReference>
<evidence type="ECO:0000313" key="2">
    <source>
        <dbReference type="Proteomes" id="UP001140087"/>
    </source>
</evidence>
<sequence length="303" mass="32912">MGILKRIKGSYVFTQLEVGKYTRRRGAARRSDSGAETPRTAPDFVSEFDRAAEEELYEAQLAAAEDERRQRAPRTAETSCSAETLAGRPATQVRSSVDLTAAQRERLGGLTAVSTPLSSPRPSLQPASGDAAVFDTARPRPHAARAARSTVDMQSVYFAPGHNVTLTNRQQQKQQQMADGWAPSSSVSAIDRSSASSTDYYLFSPSPRETSHAPLTARRQQLRGVVRADTLAGADLHRQCLDEPAAPPRSSTNPFAARRRGAARPPPHAGLFDDGADDLDPYHSRRYLNTPVYADIHGSDLLA</sequence>
<protein>
    <submittedName>
        <fullName evidence="1">Uncharacterized protein</fullName>
    </submittedName>
</protein>
<evidence type="ECO:0000313" key="1">
    <source>
        <dbReference type="EMBL" id="KAJ2805927.1"/>
    </source>
</evidence>
<gene>
    <name evidence="1" type="ORF">H4R21_001075</name>
</gene>
<accession>A0ACC1LEF5</accession>
<proteinExistence type="predicted"/>
<comment type="caution">
    <text evidence="1">The sequence shown here is derived from an EMBL/GenBank/DDBJ whole genome shotgun (WGS) entry which is preliminary data.</text>
</comment>
<keyword evidence="2" id="KW-1185">Reference proteome</keyword>
<reference evidence="1" key="1">
    <citation type="submission" date="2022-07" db="EMBL/GenBank/DDBJ databases">
        <title>Phylogenomic reconstructions and comparative analyses of Kickxellomycotina fungi.</title>
        <authorList>
            <person name="Reynolds N.K."/>
            <person name="Stajich J.E."/>
            <person name="Barry K."/>
            <person name="Grigoriev I.V."/>
            <person name="Crous P."/>
            <person name="Smith M.E."/>
        </authorList>
    </citation>
    <scope>NUCLEOTIDE SEQUENCE</scope>
    <source>
        <strain evidence="1">BCRC 34780</strain>
    </source>
</reference>
<organism evidence="1 2">
    <name type="scientific">Coemansia helicoidea</name>
    <dbReference type="NCBI Taxonomy" id="1286919"/>
    <lineage>
        <taxon>Eukaryota</taxon>
        <taxon>Fungi</taxon>
        <taxon>Fungi incertae sedis</taxon>
        <taxon>Zoopagomycota</taxon>
        <taxon>Kickxellomycotina</taxon>
        <taxon>Kickxellomycetes</taxon>
        <taxon>Kickxellales</taxon>
        <taxon>Kickxellaceae</taxon>
        <taxon>Coemansia</taxon>
    </lineage>
</organism>
<name>A0ACC1LEF5_9FUNG</name>
<dbReference type="Proteomes" id="UP001140087">
    <property type="component" value="Unassembled WGS sequence"/>
</dbReference>